<dbReference type="PANTHER" id="PTHR10900:SF77">
    <property type="entry name" value="FI19380P1"/>
    <property type="match status" value="1"/>
</dbReference>
<feature type="domain" description="FAS1" evidence="1">
    <location>
        <begin position="1"/>
        <end position="88"/>
    </location>
</feature>
<protein>
    <submittedName>
        <fullName evidence="2">Y1483-like protein</fullName>
    </submittedName>
</protein>
<dbReference type="PANTHER" id="PTHR10900">
    <property type="entry name" value="PERIOSTIN-RELATED"/>
    <property type="match status" value="1"/>
</dbReference>
<evidence type="ECO:0000259" key="1">
    <source>
        <dbReference type="PROSITE" id="PS50213"/>
    </source>
</evidence>
<dbReference type="SUPFAM" id="SSF82153">
    <property type="entry name" value="FAS1 domain"/>
    <property type="match status" value="1"/>
</dbReference>
<evidence type="ECO:0000313" key="2">
    <source>
        <dbReference type="EMBL" id="WAR25337.1"/>
    </source>
</evidence>
<name>A0ABY7FUM8_MYAAR</name>
<keyword evidence="3" id="KW-1185">Reference proteome</keyword>
<sequence length="118" mass="13216">MVHANVCYPGAGPFTVFAPSDKAFARIPKKCIDALLKNKTLLTSTLTFISGVNYYKENISHLRVNYARVVYADASVTNGVMHVIDRVLFPREMNDLCGDDVMDYDDDSSETEVFVPFQ</sequence>
<gene>
    <name evidence="2" type="ORF">MAR_011041</name>
</gene>
<dbReference type="Pfam" id="PF02469">
    <property type="entry name" value="Fasciclin"/>
    <property type="match status" value="2"/>
</dbReference>
<reference evidence="2" key="1">
    <citation type="submission" date="2022-11" db="EMBL/GenBank/DDBJ databases">
        <title>Centuries of genome instability and evolution in soft-shell clam transmissible cancer (bioRxiv).</title>
        <authorList>
            <person name="Hart S.F.M."/>
            <person name="Yonemitsu M.A."/>
            <person name="Giersch R.M."/>
            <person name="Beal B.F."/>
            <person name="Arriagada G."/>
            <person name="Davis B.W."/>
            <person name="Ostrander E.A."/>
            <person name="Goff S.P."/>
            <person name="Metzger M.J."/>
        </authorList>
    </citation>
    <scope>NUCLEOTIDE SEQUENCE</scope>
    <source>
        <strain evidence="2">MELC-2E11</strain>
        <tissue evidence="2">Siphon/mantle</tissue>
    </source>
</reference>
<dbReference type="EMBL" id="CP111025">
    <property type="protein sequence ID" value="WAR25337.1"/>
    <property type="molecule type" value="Genomic_DNA"/>
</dbReference>
<organism evidence="2 3">
    <name type="scientific">Mya arenaria</name>
    <name type="common">Soft-shell clam</name>
    <dbReference type="NCBI Taxonomy" id="6604"/>
    <lineage>
        <taxon>Eukaryota</taxon>
        <taxon>Metazoa</taxon>
        <taxon>Spiralia</taxon>
        <taxon>Lophotrochozoa</taxon>
        <taxon>Mollusca</taxon>
        <taxon>Bivalvia</taxon>
        <taxon>Autobranchia</taxon>
        <taxon>Heteroconchia</taxon>
        <taxon>Euheterodonta</taxon>
        <taxon>Imparidentia</taxon>
        <taxon>Neoheterodontei</taxon>
        <taxon>Myida</taxon>
        <taxon>Myoidea</taxon>
        <taxon>Myidae</taxon>
        <taxon>Mya</taxon>
    </lineage>
</organism>
<proteinExistence type="predicted"/>
<dbReference type="InterPro" id="IPR050904">
    <property type="entry name" value="Adhesion/Biosynth-related"/>
</dbReference>
<dbReference type="InterPro" id="IPR036378">
    <property type="entry name" value="FAS1_dom_sf"/>
</dbReference>
<dbReference type="InterPro" id="IPR000782">
    <property type="entry name" value="FAS1_domain"/>
</dbReference>
<dbReference type="Proteomes" id="UP001164746">
    <property type="component" value="Chromosome 14"/>
</dbReference>
<dbReference type="Gene3D" id="2.30.180.10">
    <property type="entry name" value="FAS1 domain"/>
    <property type="match status" value="2"/>
</dbReference>
<dbReference type="PROSITE" id="PS50213">
    <property type="entry name" value="FAS1"/>
    <property type="match status" value="1"/>
</dbReference>
<dbReference type="SMART" id="SM00554">
    <property type="entry name" value="FAS1"/>
    <property type="match status" value="1"/>
</dbReference>
<evidence type="ECO:0000313" key="3">
    <source>
        <dbReference type="Proteomes" id="UP001164746"/>
    </source>
</evidence>
<accession>A0ABY7FUM8</accession>